<evidence type="ECO:0000256" key="1">
    <source>
        <dbReference type="SAM" id="Phobius"/>
    </source>
</evidence>
<evidence type="ECO:0000313" key="2">
    <source>
        <dbReference type="EMBL" id="BBX27183.1"/>
    </source>
</evidence>
<keyword evidence="1" id="KW-0812">Transmembrane</keyword>
<organism evidence="2 3">
    <name type="scientific">Mycolicibacterium alvei</name>
    <dbReference type="NCBI Taxonomy" id="67081"/>
    <lineage>
        <taxon>Bacteria</taxon>
        <taxon>Bacillati</taxon>
        <taxon>Actinomycetota</taxon>
        <taxon>Actinomycetes</taxon>
        <taxon>Mycobacteriales</taxon>
        <taxon>Mycobacteriaceae</taxon>
        <taxon>Mycolicibacterium</taxon>
    </lineage>
</organism>
<dbReference type="EMBL" id="AP022565">
    <property type="protein sequence ID" value="BBX27183.1"/>
    <property type="molecule type" value="Genomic_DNA"/>
</dbReference>
<dbReference type="AlphaFoldDB" id="A0A6N4UTK0"/>
<keyword evidence="1" id="KW-1133">Transmembrane helix</keyword>
<name>A0A6N4UTK0_9MYCO</name>
<dbReference type="KEGG" id="malv:MALV_23080"/>
<gene>
    <name evidence="2" type="ORF">MALV_23080</name>
</gene>
<accession>A0A6N4UTK0</accession>
<keyword evidence="3" id="KW-1185">Reference proteome</keyword>
<reference evidence="2 3" key="1">
    <citation type="journal article" date="2019" name="Emerg. Microbes Infect.">
        <title>Comprehensive subspecies identification of 175 nontuberculous mycobacteria species based on 7547 genomic profiles.</title>
        <authorList>
            <person name="Matsumoto Y."/>
            <person name="Kinjo T."/>
            <person name="Motooka D."/>
            <person name="Nabeya D."/>
            <person name="Jung N."/>
            <person name="Uechi K."/>
            <person name="Horii T."/>
            <person name="Iida T."/>
            <person name="Fujita J."/>
            <person name="Nakamura S."/>
        </authorList>
    </citation>
    <scope>NUCLEOTIDE SEQUENCE [LARGE SCALE GENOMIC DNA]</scope>
    <source>
        <strain evidence="2 3">JCM 12272</strain>
    </source>
</reference>
<sequence>MHEGDRVRVHGQWDTGTIIATQVENLTTRESTKSRNWSPGKTLALAAGVLLVPAVIFGAIGLGLAHWGTSNFDRDRQQTENTFRQERDQMQRQWCEDAADAGAHFSQCDDLTGTP</sequence>
<dbReference type="Proteomes" id="UP000466906">
    <property type="component" value="Chromosome"/>
</dbReference>
<proteinExistence type="predicted"/>
<feature type="transmembrane region" description="Helical" evidence="1">
    <location>
        <begin position="43"/>
        <end position="67"/>
    </location>
</feature>
<evidence type="ECO:0000313" key="3">
    <source>
        <dbReference type="Proteomes" id="UP000466906"/>
    </source>
</evidence>
<keyword evidence="1" id="KW-0472">Membrane</keyword>
<protein>
    <submittedName>
        <fullName evidence="2">Uncharacterized protein</fullName>
    </submittedName>
</protein>
<dbReference type="RefSeq" id="WP_163664009.1">
    <property type="nucleotide sequence ID" value="NZ_AP022565.1"/>
</dbReference>